<evidence type="ECO:0000313" key="1">
    <source>
        <dbReference type="EMBL" id="PPQ26534.1"/>
    </source>
</evidence>
<name>A0A2S6MVZ2_RHOGL</name>
<dbReference type="AlphaFoldDB" id="A0A2S6MVZ2"/>
<comment type="caution">
    <text evidence="1">The sequence shown here is derived from an EMBL/GenBank/DDBJ whole genome shotgun (WGS) entry which is preliminary data.</text>
</comment>
<dbReference type="OrthoDB" id="72009at2"/>
<dbReference type="RefSeq" id="WP_104522546.1">
    <property type="nucleotide sequence ID" value="NZ_NHRY01000269.1"/>
</dbReference>
<accession>A0A2S6MVZ2</accession>
<sequence length="179" mass="19551">MPTLQPQKLRFLLLDREAPADFGWWPELTRPGLNSGRGRAEVVWQNPPVRLLGLGDPAERHALLLAARAAAWTLRGTAGEPAVLPVAGEDAALDQALAEPRFSNPLNLVMAGVIACDQPVLGALAGYFVSPHEYEALLKLKAMRRRLQTADLTDGEIEQIAASRMNERHDHLDTLLDPA</sequence>
<dbReference type="Proteomes" id="UP000239724">
    <property type="component" value="Unassembled WGS sequence"/>
</dbReference>
<proteinExistence type="predicted"/>
<keyword evidence="2" id="KW-1185">Reference proteome</keyword>
<dbReference type="EMBL" id="NHRY01000269">
    <property type="protein sequence ID" value="PPQ26534.1"/>
    <property type="molecule type" value="Genomic_DNA"/>
</dbReference>
<protein>
    <submittedName>
        <fullName evidence="1">Uncharacterized protein</fullName>
    </submittedName>
</protein>
<organism evidence="1 2">
    <name type="scientific">Rhodopila globiformis</name>
    <name type="common">Rhodopseudomonas globiformis</name>
    <dbReference type="NCBI Taxonomy" id="1071"/>
    <lineage>
        <taxon>Bacteria</taxon>
        <taxon>Pseudomonadati</taxon>
        <taxon>Pseudomonadota</taxon>
        <taxon>Alphaproteobacteria</taxon>
        <taxon>Acetobacterales</taxon>
        <taxon>Acetobacteraceae</taxon>
        <taxon>Rhodopila</taxon>
    </lineage>
</organism>
<gene>
    <name evidence="1" type="ORF">CCS01_29710</name>
</gene>
<reference evidence="1 2" key="1">
    <citation type="journal article" date="2018" name="Arch. Microbiol.">
        <title>New insights into the metabolic potential of the phototrophic purple bacterium Rhodopila globiformis DSM 161(T) from its draft genome sequence and evidence for a vanadium-dependent nitrogenase.</title>
        <authorList>
            <person name="Imhoff J.F."/>
            <person name="Rahn T."/>
            <person name="Kunzel S."/>
            <person name="Neulinger S.C."/>
        </authorList>
    </citation>
    <scope>NUCLEOTIDE SEQUENCE [LARGE SCALE GENOMIC DNA]</scope>
    <source>
        <strain evidence="1 2">DSM 161</strain>
    </source>
</reference>
<evidence type="ECO:0000313" key="2">
    <source>
        <dbReference type="Proteomes" id="UP000239724"/>
    </source>
</evidence>